<protein>
    <submittedName>
        <fullName evidence="1">Uncharacterized protein</fullName>
    </submittedName>
</protein>
<sequence length="66" mass="7426">MTPGHIQLLCTHAPAYQKGCVACGVRYMKMLRSPDARASRRLQDQFLSTLPAPLSEQIKEILRAEK</sequence>
<keyword evidence="2" id="KW-1185">Reference proteome</keyword>
<accession>A0A225ML07</accession>
<proteinExistence type="predicted"/>
<gene>
    <name evidence="1" type="ORF">CEY11_09365</name>
</gene>
<dbReference type="AlphaFoldDB" id="A0A225ML07"/>
<reference evidence="2" key="1">
    <citation type="submission" date="2017-06" db="EMBL/GenBank/DDBJ databases">
        <title>Herbaspirillum phytohormonus sp. nov., isolated from the root nodule of Robinia pseudoacacia in lead-zinc mine.</title>
        <authorList>
            <person name="Fan M."/>
            <person name="Lin Y."/>
        </authorList>
    </citation>
    <scope>NUCLEOTIDE SEQUENCE [LARGE SCALE GENOMIC DNA]</scope>
    <source>
        <strain evidence="2">SC-089</strain>
    </source>
</reference>
<evidence type="ECO:0000313" key="1">
    <source>
        <dbReference type="EMBL" id="OWT62006.1"/>
    </source>
</evidence>
<comment type="caution">
    <text evidence="1">The sequence shown here is derived from an EMBL/GenBank/DDBJ whole genome shotgun (WGS) entry which is preliminary data.</text>
</comment>
<evidence type="ECO:0000313" key="2">
    <source>
        <dbReference type="Proteomes" id="UP000214603"/>
    </source>
</evidence>
<dbReference type="Proteomes" id="UP000214603">
    <property type="component" value="Unassembled WGS sequence"/>
</dbReference>
<dbReference type="EMBL" id="NJIH01000004">
    <property type="protein sequence ID" value="OWT62006.1"/>
    <property type="molecule type" value="Genomic_DNA"/>
</dbReference>
<name>A0A225ML07_9BURK</name>
<organism evidence="1 2">
    <name type="scientific">Candidimonas nitroreducens</name>
    <dbReference type="NCBI Taxonomy" id="683354"/>
    <lineage>
        <taxon>Bacteria</taxon>
        <taxon>Pseudomonadati</taxon>
        <taxon>Pseudomonadota</taxon>
        <taxon>Betaproteobacteria</taxon>
        <taxon>Burkholderiales</taxon>
        <taxon>Alcaligenaceae</taxon>
        <taxon>Candidimonas</taxon>
    </lineage>
</organism>